<dbReference type="PANTHER" id="PTHR36222">
    <property type="entry name" value="SERINE PROTEASE INHIBITOR RV3364C"/>
    <property type="match status" value="1"/>
</dbReference>
<evidence type="ECO:0000313" key="3">
    <source>
        <dbReference type="Proteomes" id="UP001500655"/>
    </source>
</evidence>
<dbReference type="EMBL" id="BAAALS010000031">
    <property type="protein sequence ID" value="GAA1772207.1"/>
    <property type="molecule type" value="Genomic_DNA"/>
</dbReference>
<evidence type="ECO:0000313" key="2">
    <source>
        <dbReference type="EMBL" id="GAA1772207.1"/>
    </source>
</evidence>
<accession>A0ABP4X7B7</accession>
<keyword evidence="3" id="KW-1185">Reference proteome</keyword>
<gene>
    <name evidence="2" type="ORF">GCM10009681_49520</name>
</gene>
<dbReference type="SUPFAM" id="SSF103196">
    <property type="entry name" value="Roadblock/LC7 domain"/>
    <property type="match status" value="1"/>
</dbReference>
<dbReference type="RefSeq" id="WP_344086783.1">
    <property type="nucleotide sequence ID" value="NZ_BAAALS010000031.1"/>
</dbReference>
<name>A0ABP4X7B7_9ACTN</name>
<dbReference type="Pfam" id="PF03259">
    <property type="entry name" value="Robl_LC7"/>
    <property type="match status" value="1"/>
</dbReference>
<protein>
    <submittedName>
        <fullName evidence="2">Roadblock/LC7 domain-containing protein</fullName>
    </submittedName>
</protein>
<dbReference type="Proteomes" id="UP001500655">
    <property type="component" value="Unassembled WGS sequence"/>
</dbReference>
<dbReference type="PANTHER" id="PTHR36222:SF1">
    <property type="entry name" value="SERINE PROTEASE INHIBITOR RV3364C"/>
    <property type="match status" value="1"/>
</dbReference>
<dbReference type="InterPro" id="IPR053141">
    <property type="entry name" value="Mycobact_SerProt_Inhib_Rv3364c"/>
</dbReference>
<dbReference type="Gene3D" id="3.30.450.30">
    <property type="entry name" value="Dynein light chain 2a, cytoplasmic"/>
    <property type="match status" value="1"/>
</dbReference>
<comment type="caution">
    <text evidence="2">The sequence shown here is derived from an EMBL/GenBank/DDBJ whole genome shotgun (WGS) entry which is preliminary data.</text>
</comment>
<dbReference type="SMART" id="SM00960">
    <property type="entry name" value="Robl_LC7"/>
    <property type="match status" value="1"/>
</dbReference>
<proteinExistence type="predicted"/>
<reference evidence="3" key="1">
    <citation type="journal article" date="2019" name="Int. J. Syst. Evol. Microbiol.">
        <title>The Global Catalogue of Microorganisms (GCM) 10K type strain sequencing project: providing services to taxonomists for standard genome sequencing and annotation.</title>
        <authorList>
            <consortium name="The Broad Institute Genomics Platform"/>
            <consortium name="The Broad Institute Genome Sequencing Center for Infectious Disease"/>
            <person name="Wu L."/>
            <person name="Ma J."/>
        </authorList>
    </citation>
    <scope>NUCLEOTIDE SEQUENCE [LARGE SCALE GENOMIC DNA]</scope>
    <source>
        <strain evidence="3">JCM 13249</strain>
    </source>
</reference>
<feature type="domain" description="Roadblock/LAMTOR2" evidence="1">
    <location>
        <begin position="16"/>
        <end position="106"/>
    </location>
</feature>
<organism evidence="2 3">
    <name type="scientific">Luedemannella helvata</name>
    <dbReference type="NCBI Taxonomy" id="349315"/>
    <lineage>
        <taxon>Bacteria</taxon>
        <taxon>Bacillati</taxon>
        <taxon>Actinomycetota</taxon>
        <taxon>Actinomycetes</taxon>
        <taxon>Micromonosporales</taxon>
        <taxon>Micromonosporaceae</taxon>
        <taxon>Luedemannella</taxon>
    </lineage>
</organism>
<sequence length="144" mass="15066">MTAHTEPLSSEAQQFNWLLSQFAVNTSEVIDAIAVSSDGLLIAMSHTLDRSNADRLAAITSAIISLAHGAARVYDMGSPNKVIIDLDGGYLLVSAISSGATLGVLASRAANLGNLAYEMAVFANRAGEFLSPVLIEELKNSVGM</sequence>
<dbReference type="InterPro" id="IPR004942">
    <property type="entry name" value="Roadblock/LAMTOR2_dom"/>
</dbReference>
<evidence type="ECO:0000259" key="1">
    <source>
        <dbReference type="SMART" id="SM00960"/>
    </source>
</evidence>